<dbReference type="InterPro" id="IPR000408">
    <property type="entry name" value="Reg_chr_condens"/>
</dbReference>
<dbReference type="Gene3D" id="2.130.10.30">
    <property type="entry name" value="Regulator of chromosome condensation 1/beta-lactamase-inhibitor protein II"/>
    <property type="match status" value="1"/>
</dbReference>
<feature type="repeat" description="RCC1" evidence="3">
    <location>
        <begin position="60"/>
        <end position="106"/>
    </location>
</feature>
<organism evidence="6 7">
    <name type="scientific">Diaphorina citri</name>
    <name type="common">Asian citrus psyllid</name>
    <dbReference type="NCBI Taxonomy" id="121845"/>
    <lineage>
        <taxon>Eukaryota</taxon>
        <taxon>Metazoa</taxon>
        <taxon>Ecdysozoa</taxon>
        <taxon>Arthropoda</taxon>
        <taxon>Hexapoda</taxon>
        <taxon>Insecta</taxon>
        <taxon>Pterygota</taxon>
        <taxon>Neoptera</taxon>
        <taxon>Paraneoptera</taxon>
        <taxon>Hemiptera</taxon>
        <taxon>Sternorrhyncha</taxon>
        <taxon>Psylloidea</taxon>
        <taxon>Psyllidae</taxon>
        <taxon>Diaphorininae</taxon>
        <taxon>Diaphorina</taxon>
    </lineage>
</organism>
<dbReference type="GeneID" id="103510661"/>
<proteinExistence type="predicted"/>
<dbReference type="RefSeq" id="XP_026680465.1">
    <property type="nucleotide sequence ID" value="XM_026824664.1"/>
</dbReference>
<dbReference type="Gene3D" id="2.60.120.260">
    <property type="entry name" value="Galactose-binding domain-like"/>
    <property type="match status" value="1"/>
</dbReference>
<evidence type="ECO:0000256" key="4">
    <source>
        <dbReference type="SAM" id="MobiDB-lite"/>
    </source>
</evidence>
<dbReference type="PaxDb" id="121845-A0A3Q0J193"/>
<dbReference type="InterPro" id="IPR004939">
    <property type="entry name" value="APC_su10/DOC_dom"/>
</dbReference>
<protein>
    <submittedName>
        <fullName evidence="7">Uncharacterized protein LOC103510661</fullName>
    </submittedName>
</protein>
<name>A0A3Q0J193_DIACI</name>
<evidence type="ECO:0000256" key="1">
    <source>
        <dbReference type="ARBA" id="ARBA00004906"/>
    </source>
</evidence>
<dbReference type="UniPathway" id="UPA00143"/>
<dbReference type="SMART" id="SM01337">
    <property type="entry name" value="APC10"/>
    <property type="match status" value="1"/>
</dbReference>
<dbReference type="Pfam" id="PF00415">
    <property type="entry name" value="RCC1"/>
    <property type="match status" value="1"/>
</dbReference>
<dbReference type="InterPro" id="IPR008979">
    <property type="entry name" value="Galactose-bd-like_sf"/>
</dbReference>
<evidence type="ECO:0000256" key="3">
    <source>
        <dbReference type="PROSITE-ProRule" id="PRU00235"/>
    </source>
</evidence>
<gene>
    <name evidence="7" type="primary">LOC103510661</name>
</gene>
<dbReference type="SUPFAM" id="SSF49785">
    <property type="entry name" value="Galactose-binding domain-like"/>
    <property type="match status" value="1"/>
</dbReference>
<dbReference type="AlphaFoldDB" id="A0A3Q0J193"/>
<dbReference type="PANTHER" id="PTHR22772:SF4">
    <property type="entry name" value="ZINC FINGER ZZ-TYPE AND EF-HAND DOMAIN-CONTAINING PROTEIN 1"/>
    <property type="match status" value="1"/>
</dbReference>
<dbReference type="GO" id="GO:0016567">
    <property type="term" value="P:protein ubiquitination"/>
    <property type="evidence" value="ECO:0007669"/>
    <property type="project" value="UniProtKB-UniPathway"/>
</dbReference>
<accession>A0A3Q0J193</accession>
<evidence type="ECO:0000313" key="6">
    <source>
        <dbReference type="Proteomes" id="UP000079169"/>
    </source>
</evidence>
<comment type="pathway">
    <text evidence="1">Protein modification; protein ubiquitination.</text>
</comment>
<evidence type="ECO:0000256" key="2">
    <source>
        <dbReference type="ARBA" id="ARBA00022679"/>
    </source>
</evidence>
<feature type="region of interest" description="Disordered" evidence="4">
    <location>
        <begin position="239"/>
        <end position="278"/>
    </location>
</feature>
<dbReference type="STRING" id="121845.A0A3Q0J193"/>
<evidence type="ECO:0000259" key="5">
    <source>
        <dbReference type="PROSITE" id="PS51284"/>
    </source>
</evidence>
<dbReference type="PROSITE" id="PS50012">
    <property type="entry name" value="RCC1_3"/>
    <property type="match status" value="1"/>
</dbReference>
<sequence length="541" mass="61613">MFQVFADGSDFARSEGLLGVGQADPNGGELLQLTTLNHYVIKKVAVHSNGLFAIAMTYDGRLFSWGHNSFGQLGLGHTMSMKVPQLVTILVSLSFFQTFYFYLTKEDFLCTKDYFNYVKTHCYVGQFILPYHRDSNRRIYGVIQSIDENSVQAMYTCYAKSEVWFETETFDTILLVQSGTRYAFKLDDTVCVKKQISIPLLGWGNTGGHFTLGEIAEISKDVNDETIYIINSLDSRDSSVQDSQYECDSSDMDESEEETDSESSELEQSSEEFEERESSDQRLQLKCYHHEIQIPKELMYEMKCTLCNKVIEGGIYKCISTDEQSEQTCCAFCVLRLDTYSFIRYHQTSNRISFEDTVGELFNFIELFSPDNPILKLNNENLLTSWEDVITGYRVSSAEKQGPHLFMSNSYWQSEGQPGTHWIKLNIKEDIVIFSLTIDVGNVDKSLMPSSVILYGGQDRNEMAELKRLSIPLASSIVELLSNTNTYYKNIDILIKECHMNGRNCRINSLNIVGKRNDNSSAFKQPEAGFLCDYSNKVSVL</sequence>
<feature type="compositionally biased region" description="Acidic residues" evidence="4">
    <location>
        <begin position="248"/>
        <end position="277"/>
    </location>
</feature>
<dbReference type="PROSITE" id="PS51284">
    <property type="entry name" value="DOC"/>
    <property type="match status" value="1"/>
</dbReference>
<feature type="domain" description="DOC" evidence="5">
    <location>
        <begin position="356"/>
        <end position="539"/>
    </location>
</feature>
<dbReference type="Pfam" id="PF03256">
    <property type="entry name" value="ANAPC10"/>
    <property type="match status" value="1"/>
</dbReference>
<keyword evidence="2" id="KW-0808">Transferase</keyword>
<dbReference type="Proteomes" id="UP000079169">
    <property type="component" value="Unplaced"/>
</dbReference>
<dbReference type="PANTHER" id="PTHR22772">
    <property type="entry name" value="NOVEL ZZ TYPE ZINC FINGER DOMAIN CONTAINING PROTEIN"/>
    <property type="match status" value="1"/>
</dbReference>
<dbReference type="SUPFAM" id="SSF50985">
    <property type="entry name" value="RCC1/BLIP-II"/>
    <property type="match status" value="1"/>
</dbReference>
<dbReference type="InterPro" id="IPR009091">
    <property type="entry name" value="RCC1/BLIP-II"/>
</dbReference>
<reference evidence="7" key="1">
    <citation type="submission" date="2025-08" db="UniProtKB">
        <authorList>
            <consortium name="RefSeq"/>
        </authorList>
    </citation>
    <scope>IDENTIFICATION</scope>
</reference>
<evidence type="ECO:0000313" key="7">
    <source>
        <dbReference type="RefSeq" id="XP_026680465.1"/>
    </source>
</evidence>
<dbReference type="GO" id="GO:0016740">
    <property type="term" value="F:transferase activity"/>
    <property type="evidence" value="ECO:0007669"/>
    <property type="project" value="UniProtKB-KW"/>
</dbReference>
<dbReference type="InterPro" id="IPR040099">
    <property type="entry name" value="ZZEF1"/>
</dbReference>
<keyword evidence="6" id="KW-1185">Reference proteome</keyword>
<dbReference type="KEGG" id="dci:103510661"/>